<evidence type="ECO:0000256" key="2">
    <source>
        <dbReference type="ARBA" id="ARBA00010205"/>
    </source>
</evidence>
<protein>
    <recommendedName>
        <fullName evidence="15">Tyrosyl-DNA phosphodiesterase</fullName>
    </recommendedName>
</protein>
<evidence type="ECO:0000256" key="10">
    <source>
        <dbReference type="PIRSR" id="PIRSR610347-2"/>
    </source>
</evidence>
<keyword evidence="7" id="KW-0234">DNA repair</keyword>
<dbReference type="AlphaFoldDB" id="A0A8H7PWB9"/>
<proteinExistence type="inferred from homology"/>
<dbReference type="GO" id="GO:0005634">
    <property type="term" value="C:nucleus"/>
    <property type="evidence" value="ECO:0007669"/>
    <property type="project" value="UniProtKB-SubCell"/>
</dbReference>
<evidence type="ECO:0000256" key="3">
    <source>
        <dbReference type="ARBA" id="ARBA00022722"/>
    </source>
</evidence>
<feature type="site" description="Interaction with DNA" evidence="11">
    <location>
        <position position="404"/>
    </location>
</feature>
<keyword evidence="8" id="KW-0539">Nucleus</keyword>
<comment type="subcellular location">
    <subcellularLocation>
        <location evidence="1">Nucleus</location>
    </subcellularLocation>
</comment>
<dbReference type="GO" id="GO:0017005">
    <property type="term" value="F:3'-tyrosyl-DNA phosphodiesterase activity"/>
    <property type="evidence" value="ECO:0007669"/>
    <property type="project" value="TreeGrafter"/>
</dbReference>
<sequence>MSNKRSRERNEDAEYEPDSKKAWNDPRQTVLDLITSAEQSQYADSGVNLTYAAGCTEEENYDTVTLKDIIGDEHLEELYQFNFTVDLHYLMENLAENVKTSAKIKVIHGMKESIPIIEATALVYPNVEIYSPKMMDRWGKTIMKEYIDLKDKSIEQHVSGLQAYITPRYAKVAVVTANICHADWNQMCQATYRTPVLPLKSETTEAGELIGSEHGSPFERDLISYFRAYNMKVTNELCEKLRLYDFSKCKAVIIASVPGYHQDRDSEKWGLKRLQHILTKKVDIVPECQKQSIILTQASSIGALSPVDTDLQHIADCLDVSVTGLESAGFLRMDSATYEKLHSWFPSYLCRWEGKVGGRQKIMPHYKSYTRLRANPQTKIDATGNEIEARASIAWHLVTSANLSRAAWGDLQKNGTQLHIRHYELGILLYPDLWEASIYDEQETHMLAANHRNPMPKPPEFVSVNDGDVIVPVRIPYGIPPKNYASSDHCWTTAFVE</sequence>
<feature type="compositionally biased region" description="Basic and acidic residues" evidence="12">
    <location>
        <begin position="8"/>
        <end position="24"/>
    </location>
</feature>
<feature type="binding site" evidence="10">
    <location>
        <position position="144"/>
    </location>
    <ligand>
        <name>substrate</name>
    </ligand>
</feature>
<feature type="binding site" evidence="10">
    <location>
        <position position="367"/>
    </location>
    <ligand>
        <name>substrate</name>
    </ligand>
</feature>
<evidence type="ECO:0000256" key="1">
    <source>
        <dbReference type="ARBA" id="ARBA00004123"/>
    </source>
</evidence>
<evidence type="ECO:0000256" key="12">
    <source>
        <dbReference type="SAM" id="MobiDB-lite"/>
    </source>
</evidence>
<dbReference type="PANTHER" id="PTHR12415">
    <property type="entry name" value="TYROSYL-DNA PHOSPHODIESTERASE 1"/>
    <property type="match status" value="1"/>
</dbReference>
<evidence type="ECO:0000256" key="8">
    <source>
        <dbReference type="ARBA" id="ARBA00023242"/>
    </source>
</evidence>
<evidence type="ECO:0000256" key="5">
    <source>
        <dbReference type="ARBA" id="ARBA00022801"/>
    </source>
</evidence>
<dbReference type="OrthoDB" id="47785at2759"/>
<evidence type="ECO:0000256" key="6">
    <source>
        <dbReference type="ARBA" id="ARBA00022839"/>
    </source>
</evidence>
<dbReference type="Proteomes" id="UP000612746">
    <property type="component" value="Unassembled WGS sequence"/>
</dbReference>
<evidence type="ECO:0000256" key="11">
    <source>
        <dbReference type="PIRSR" id="PIRSR610347-3"/>
    </source>
</evidence>
<dbReference type="GO" id="GO:0003690">
    <property type="term" value="F:double-stranded DNA binding"/>
    <property type="evidence" value="ECO:0007669"/>
    <property type="project" value="TreeGrafter"/>
</dbReference>
<comment type="similarity">
    <text evidence="2">Belongs to the tyrosyl-DNA phosphodiesterase family.</text>
</comment>
<reference evidence="13" key="1">
    <citation type="submission" date="2020-12" db="EMBL/GenBank/DDBJ databases">
        <title>Metabolic potential, ecology and presence of endohyphal bacteria is reflected in genomic diversity of Mucoromycotina.</title>
        <authorList>
            <person name="Muszewska A."/>
            <person name="Okrasinska A."/>
            <person name="Steczkiewicz K."/>
            <person name="Drgas O."/>
            <person name="Orlowska M."/>
            <person name="Perlinska-Lenart U."/>
            <person name="Aleksandrzak-Piekarczyk T."/>
            <person name="Szatraj K."/>
            <person name="Zielenkiewicz U."/>
            <person name="Pilsyk S."/>
            <person name="Malc E."/>
            <person name="Mieczkowski P."/>
            <person name="Kruszewska J.S."/>
            <person name="Biernat P."/>
            <person name="Pawlowska J."/>
        </authorList>
    </citation>
    <scope>NUCLEOTIDE SEQUENCE</scope>
    <source>
        <strain evidence="13">WA0000051536</strain>
    </source>
</reference>
<dbReference type="GO" id="GO:0006281">
    <property type="term" value="P:DNA repair"/>
    <property type="evidence" value="ECO:0007669"/>
    <property type="project" value="UniProtKB-KW"/>
</dbReference>
<evidence type="ECO:0008006" key="15">
    <source>
        <dbReference type="Google" id="ProtNLM"/>
    </source>
</evidence>
<keyword evidence="14" id="KW-1185">Reference proteome</keyword>
<keyword evidence="5" id="KW-0378">Hydrolase</keyword>
<feature type="active site" description="Proton donor/acceptor" evidence="9">
    <location>
        <position position="365"/>
    </location>
</feature>
<organism evidence="13 14">
    <name type="scientific">Umbelopsis vinacea</name>
    <dbReference type="NCBI Taxonomy" id="44442"/>
    <lineage>
        <taxon>Eukaryota</taxon>
        <taxon>Fungi</taxon>
        <taxon>Fungi incertae sedis</taxon>
        <taxon>Mucoromycota</taxon>
        <taxon>Mucoromycotina</taxon>
        <taxon>Umbelopsidomycetes</taxon>
        <taxon>Umbelopsidales</taxon>
        <taxon>Umbelopsidaceae</taxon>
        <taxon>Umbelopsis</taxon>
    </lineage>
</organism>
<dbReference type="InterPro" id="IPR010347">
    <property type="entry name" value="Tdp1"/>
</dbReference>
<evidence type="ECO:0000256" key="7">
    <source>
        <dbReference type="ARBA" id="ARBA00023204"/>
    </source>
</evidence>
<dbReference type="SUPFAM" id="SSF56024">
    <property type="entry name" value="Phospholipase D/nuclease"/>
    <property type="match status" value="2"/>
</dbReference>
<dbReference type="EMBL" id="JAEPRA010000008">
    <property type="protein sequence ID" value="KAG2181502.1"/>
    <property type="molecule type" value="Genomic_DNA"/>
</dbReference>
<accession>A0A8H7PWB9</accession>
<keyword evidence="6" id="KW-0269">Exonuclease</keyword>
<evidence type="ECO:0000313" key="14">
    <source>
        <dbReference type="Proteomes" id="UP000612746"/>
    </source>
</evidence>
<comment type="caution">
    <text evidence="13">The sequence shown here is derived from an EMBL/GenBank/DDBJ whole genome shotgun (WGS) entry which is preliminary data.</text>
</comment>
<name>A0A8H7PWB9_9FUNG</name>
<evidence type="ECO:0000256" key="4">
    <source>
        <dbReference type="ARBA" id="ARBA00022763"/>
    </source>
</evidence>
<dbReference type="PANTHER" id="PTHR12415:SF0">
    <property type="entry name" value="TYROSYL-DNA PHOSPHODIESTERASE 1"/>
    <property type="match status" value="1"/>
</dbReference>
<evidence type="ECO:0000313" key="13">
    <source>
        <dbReference type="EMBL" id="KAG2181502.1"/>
    </source>
</evidence>
<dbReference type="GO" id="GO:0003697">
    <property type="term" value="F:single-stranded DNA binding"/>
    <property type="evidence" value="ECO:0007669"/>
    <property type="project" value="TreeGrafter"/>
</dbReference>
<feature type="region of interest" description="Disordered" evidence="12">
    <location>
        <begin position="1"/>
        <end position="24"/>
    </location>
</feature>
<gene>
    <name evidence="13" type="ORF">INT44_008315</name>
</gene>
<dbReference type="Gene3D" id="3.30.870.10">
    <property type="entry name" value="Endonuclease Chain A"/>
    <property type="match status" value="3"/>
</dbReference>
<keyword evidence="3" id="KW-0540">Nuclease</keyword>
<keyword evidence="4" id="KW-0227">DNA damage</keyword>
<dbReference type="GO" id="GO:0004527">
    <property type="term" value="F:exonuclease activity"/>
    <property type="evidence" value="ECO:0007669"/>
    <property type="project" value="UniProtKB-KW"/>
</dbReference>
<dbReference type="Pfam" id="PF06087">
    <property type="entry name" value="Tyr-DNA_phospho"/>
    <property type="match status" value="2"/>
</dbReference>
<evidence type="ECO:0000256" key="9">
    <source>
        <dbReference type="PIRSR" id="PIRSR610347-1"/>
    </source>
</evidence>